<evidence type="ECO:0000256" key="2">
    <source>
        <dbReference type="ARBA" id="ARBA00022679"/>
    </source>
</evidence>
<comment type="pathway">
    <text evidence="1 7">Cell wall biogenesis; peptidoglycan biosynthesis.</text>
</comment>
<comment type="caution">
    <text evidence="10">The sequence shown here is derived from an EMBL/GenBank/DDBJ whole genome shotgun (WGS) entry which is preliminary data.</text>
</comment>
<evidence type="ECO:0000256" key="7">
    <source>
        <dbReference type="PROSITE-ProRule" id="PRU01373"/>
    </source>
</evidence>
<dbReference type="Proteomes" id="UP000619788">
    <property type="component" value="Unassembled WGS sequence"/>
</dbReference>
<keyword evidence="6 7" id="KW-0961">Cell wall biogenesis/degradation</keyword>
<keyword evidence="4 7" id="KW-0573">Peptidoglycan synthesis</keyword>
<name>A0A8J3SQ32_9ACTN</name>
<feature type="active site" description="Nucleophile" evidence="7">
    <location>
        <position position="354"/>
    </location>
</feature>
<keyword evidence="5" id="KW-0012">Acyltransferase</keyword>
<reference evidence="10 11" key="1">
    <citation type="submission" date="2021-01" db="EMBL/GenBank/DDBJ databases">
        <title>Whole genome shotgun sequence of Planobispora siamensis NBRC 107568.</title>
        <authorList>
            <person name="Komaki H."/>
            <person name="Tamura T."/>
        </authorList>
    </citation>
    <scope>NUCLEOTIDE SEQUENCE [LARGE SCALE GENOMIC DNA]</scope>
    <source>
        <strain evidence="10 11">NBRC 107568</strain>
    </source>
</reference>
<protein>
    <recommendedName>
        <fullName evidence="9">L,D-TPase catalytic domain-containing protein</fullName>
    </recommendedName>
</protein>
<dbReference type="AlphaFoldDB" id="A0A8J3SQ32"/>
<keyword evidence="2" id="KW-0808">Transferase</keyword>
<dbReference type="Gene3D" id="2.40.440.10">
    <property type="entry name" value="L,D-transpeptidase catalytic domain-like"/>
    <property type="match status" value="1"/>
</dbReference>
<dbReference type="InterPro" id="IPR050979">
    <property type="entry name" value="LD-transpeptidase"/>
</dbReference>
<gene>
    <name evidence="10" type="ORF">Psi01_74670</name>
</gene>
<dbReference type="GO" id="GO:0071972">
    <property type="term" value="F:peptidoglycan L,D-transpeptidase activity"/>
    <property type="evidence" value="ECO:0007669"/>
    <property type="project" value="TreeGrafter"/>
</dbReference>
<evidence type="ECO:0000256" key="4">
    <source>
        <dbReference type="ARBA" id="ARBA00022984"/>
    </source>
</evidence>
<dbReference type="CDD" id="cd16913">
    <property type="entry name" value="YkuD_like"/>
    <property type="match status" value="1"/>
</dbReference>
<dbReference type="PANTHER" id="PTHR30582:SF2">
    <property type="entry name" value="L,D-TRANSPEPTIDASE YCIB-RELATED"/>
    <property type="match status" value="1"/>
</dbReference>
<proteinExistence type="predicted"/>
<dbReference type="InterPro" id="IPR005490">
    <property type="entry name" value="LD_TPept_cat_dom"/>
</dbReference>
<dbReference type="GO" id="GO:0005576">
    <property type="term" value="C:extracellular region"/>
    <property type="evidence" value="ECO:0007669"/>
    <property type="project" value="TreeGrafter"/>
</dbReference>
<keyword evidence="11" id="KW-1185">Reference proteome</keyword>
<dbReference type="SUPFAM" id="SSF141523">
    <property type="entry name" value="L,D-transpeptidase catalytic domain-like"/>
    <property type="match status" value="1"/>
</dbReference>
<organism evidence="10 11">
    <name type="scientific">Planobispora siamensis</name>
    <dbReference type="NCBI Taxonomy" id="936338"/>
    <lineage>
        <taxon>Bacteria</taxon>
        <taxon>Bacillati</taxon>
        <taxon>Actinomycetota</taxon>
        <taxon>Actinomycetes</taxon>
        <taxon>Streptosporangiales</taxon>
        <taxon>Streptosporangiaceae</taxon>
        <taxon>Planobispora</taxon>
    </lineage>
</organism>
<dbReference type="GO" id="GO:0018104">
    <property type="term" value="P:peptidoglycan-protein cross-linking"/>
    <property type="evidence" value="ECO:0007669"/>
    <property type="project" value="TreeGrafter"/>
</dbReference>
<evidence type="ECO:0000256" key="3">
    <source>
        <dbReference type="ARBA" id="ARBA00022960"/>
    </source>
</evidence>
<dbReference type="Gene3D" id="2.60.40.3710">
    <property type="match status" value="1"/>
</dbReference>
<dbReference type="GO" id="GO:0008360">
    <property type="term" value="P:regulation of cell shape"/>
    <property type="evidence" value="ECO:0007669"/>
    <property type="project" value="UniProtKB-UniRule"/>
</dbReference>
<dbReference type="GO" id="GO:0016746">
    <property type="term" value="F:acyltransferase activity"/>
    <property type="evidence" value="ECO:0007669"/>
    <property type="project" value="UniProtKB-KW"/>
</dbReference>
<evidence type="ECO:0000256" key="5">
    <source>
        <dbReference type="ARBA" id="ARBA00023315"/>
    </source>
</evidence>
<dbReference type="PANTHER" id="PTHR30582">
    <property type="entry name" value="L,D-TRANSPEPTIDASE"/>
    <property type="match status" value="1"/>
</dbReference>
<dbReference type="GO" id="GO:0071555">
    <property type="term" value="P:cell wall organization"/>
    <property type="evidence" value="ECO:0007669"/>
    <property type="project" value="UniProtKB-UniRule"/>
</dbReference>
<dbReference type="Pfam" id="PF17964">
    <property type="entry name" value="Big_10"/>
    <property type="match status" value="1"/>
</dbReference>
<dbReference type="EMBL" id="BOOJ01000072">
    <property type="protein sequence ID" value="GIH96837.1"/>
    <property type="molecule type" value="Genomic_DNA"/>
</dbReference>
<feature type="region of interest" description="Disordered" evidence="8">
    <location>
        <begin position="35"/>
        <end position="59"/>
    </location>
</feature>
<accession>A0A8J3SQ32</accession>
<dbReference type="PROSITE" id="PS52029">
    <property type="entry name" value="LD_TPASE"/>
    <property type="match status" value="1"/>
</dbReference>
<sequence length="412" mass="44293">MGESFVLNVESRRLRMPVAGLAVAVTALLTASCSDDPAGTPSAANGEPGKQAQSAPAAPVIKISPAEGSSTVRPDKKVVVTADGGPLEQVTVESDGEKVEGDFDAGRTKWVSKAPLKPASDYTVSATAAGGTTASSTFTTLKPEVELAVADVTPAVKGEKVGVGAPIIVTFNNPIPSKAGKANVEEALEVTAEKPAVGAWRWIDDKTVIYRTQKYWKPNQKVTFTAHLEGVQGAKDMYGVKDFTKTIRIGASQISYIDTRKHTMIVKRDGKVIKKMLISAGMATTRAYTTTSGVHLAMGKSNPERMISPGFPKGHPEYYDVMINHAVRFSNSGEYVHAKDNVWAQGRRNVSHGCINARPDQAKWFYGIVQRGDVIIIKGTDREVEWNNGWSYWQLPFKEWKKGSALAAGTSG</sequence>
<evidence type="ECO:0000256" key="1">
    <source>
        <dbReference type="ARBA" id="ARBA00004752"/>
    </source>
</evidence>
<dbReference type="UniPathway" id="UPA00219"/>
<evidence type="ECO:0000256" key="8">
    <source>
        <dbReference type="SAM" id="MobiDB-lite"/>
    </source>
</evidence>
<dbReference type="InterPro" id="IPR038063">
    <property type="entry name" value="Transpep_catalytic_dom"/>
</dbReference>
<evidence type="ECO:0000313" key="10">
    <source>
        <dbReference type="EMBL" id="GIH96837.1"/>
    </source>
</evidence>
<evidence type="ECO:0000313" key="11">
    <source>
        <dbReference type="Proteomes" id="UP000619788"/>
    </source>
</evidence>
<keyword evidence="3 7" id="KW-0133">Cell shape</keyword>
<feature type="domain" description="L,D-TPase catalytic" evidence="9">
    <location>
        <begin position="253"/>
        <end position="378"/>
    </location>
</feature>
<feature type="active site" description="Proton donor/acceptor" evidence="7">
    <location>
        <position position="337"/>
    </location>
</feature>
<evidence type="ECO:0000259" key="9">
    <source>
        <dbReference type="PROSITE" id="PS52029"/>
    </source>
</evidence>
<dbReference type="Pfam" id="PF03734">
    <property type="entry name" value="YkuD"/>
    <property type="match status" value="1"/>
</dbReference>
<evidence type="ECO:0000256" key="6">
    <source>
        <dbReference type="ARBA" id="ARBA00023316"/>
    </source>
</evidence>
<dbReference type="Gene3D" id="2.60.40.3780">
    <property type="match status" value="1"/>
</dbReference>
<dbReference type="InterPro" id="IPR041280">
    <property type="entry name" value="Big_10"/>
</dbReference>